<dbReference type="Pfam" id="PF02518">
    <property type="entry name" value="HATPase_c"/>
    <property type="match status" value="1"/>
</dbReference>
<evidence type="ECO:0000313" key="11">
    <source>
        <dbReference type="EMBL" id="SEI42101.1"/>
    </source>
</evidence>
<proteinExistence type="predicted"/>
<evidence type="ECO:0000313" key="12">
    <source>
        <dbReference type="Proteomes" id="UP000199532"/>
    </source>
</evidence>
<dbReference type="SUPFAM" id="SSF48452">
    <property type="entry name" value="TPR-like"/>
    <property type="match status" value="1"/>
</dbReference>
<evidence type="ECO:0000256" key="6">
    <source>
        <dbReference type="ARBA" id="ARBA00022777"/>
    </source>
</evidence>
<protein>
    <recommendedName>
        <fullName evidence="2">histidine kinase</fullName>
        <ecNumber evidence="2">2.7.13.3</ecNumber>
    </recommendedName>
</protein>
<keyword evidence="4" id="KW-0808">Transferase</keyword>
<keyword evidence="12" id="KW-1185">Reference proteome</keyword>
<feature type="domain" description="Histidine kinase" evidence="10">
    <location>
        <begin position="406"/>
        <end position="619"/>
    </location>
</feature>
<keyword evidence="8" id="KW-0902">Two-component regulatory system</keyword>
<dbReference type="GO" id="GO:0005524">
    <property type="term" value="F:ATP binding"/>
    <property type="evidence" value="ECO:0007669"/>
    <property type="project" value="UniProtKB-KW"/>
</dbReference>
<dbReference type="InterPro" id="IPR050351">
    <property type="entry name" value="BphY/WalK/GraS-like"/>
</dbReference>
<dbReference type="AlphaFoldDB" id="A0A1H6QEG8"/>
<dbReference type="Gene3D" id="1.10.287.130">
    <property type="match status" value="1"/>
</dbReference>
<evidence type="ECO:0000256" key="3">
    <source>
        <dbReference type="ARBA" id="ARBA00022553"/>
    </source>
</evidence>
<dbReference type="Proteomes" id="UP000199532">
    <property type="component" value="Unassembled WGS sequence"/>
</dbReference>
<comment type="catalytic activity">
    <reaction evidence="1">
        <text>ATP + protein L-histidine = ADP + protein N-phospho-L-histidine.</text>
        <dbReference type="EC" id="2.7.13.3"/>
    </reaction>
</comment>
<organism evidence="11 12">
    <name type="scientific">Dyadobacter koreensis</name>
    <dbReference type="NCBI Taxonomy" id="408657"/>
    <lineage>
        <taxon>Bacteria</taxon>
        <taxon>Pseudomonadati</taxon>
        <taxon>Bacteroidota</taxon>
        <taxon>Cytophagia</taxon>
        <taxon>Cytophagales</taxon>
        <taxon>Spirosomataceae</taxon>
        <taxon>Dyadobacter</taxon>
    </lineage>
</organism>
<dbReference type="OrthoDB" id="9810447at2"/>
<dbReference type="STRING" id="408657.SAMN04487995_0577"/>
<dbReference type="GO" id="GO:0000155">
    <property type="term" value="F:phosphorelay sensor kinase activity"/>
    <property type="evidence" value="ECO:0007669"/>
    <property type="project" value="InterPro"/>
</dbReference>
<dbReference type="PANTHER" id="PTHR42878:SF7">
    <property type="entry name" value="SENSOR HISTIDINE KINASE GLRK"/>
    <property type="match status" value="1"/>
</dbReference>
<dbReference type="InterPro" id="IPR003661">
    <property type="entry name" value="HisK_dim/P_dom"/>
</dbReference>
<dbReference type="InterPro" id="IPR011990">
    <property type="entry name" value="TPR-like_helical_dom_sf"/>
</dbReference>
<keyword evidence="9" id="KW-0812">Transmembrane</keyword>
<dbReference type="GO" id="GO:0007234">
    <property type="term" value="P:osmosensory signaling via phosphorelay pathway"/>
    <property type="evidence" value="ECO:0007669"/>
    <property type="project" value="TreeGrafter"/>
</dbReference>
<dbReference type="PRINTS" id="PR00344">
    <property type="entry name" value="BCTRLSENSOR"/>
</dbReference>
<evidence type="ECO:0000256" key="9">
    <source>
        <dbReference type="SAM" id="Phobius"/>
    </source>
</evidence>
<dbReference type="CDD" id="cd00082">
    <property type="entry name" value="HisKA"/>
    <property type="match status" value="1"/>
</dbReference>
<keyword evidence="3" id="KW-0597">Phosphoprotein</keyword>
<dbReference type="EMBL" id="FNXY01000001">
    <property type="protein sequence ID" value="SEI42101.1"/>
    <property type="molecule type" value="Genomic_DNA"/>
</dbReference>
<dbReference type="SMART" id="SM00028">
    <property type="entry name" value="TPR"/>
    <property type="match status" value="2"/>
</dbReference>
<dbReference type="InterPro" id="IPR005467">
    <property type="entry name" value="His_kinase_dom"/>
</dbReference>
<feature type="transmembrane region" description="Helical" evidence="9">
    <location>
        <begin position="347"/>
        <end position="366"/>
    </location>
</feature>
<dbReference type="SMART" id="SM00387">
    <property type="entry name" value="HATPase_c"/>
    <property type="match status" value="1"/>
</dbReference>
<dbReference type="InterPro" id="IPR019734">
    <property type="entry name" value="TPR_rpt"/>
</dbReference>
<evidence type="ECO:0000256" key="1">
    <source>
        <dbReference type="ARBA" id="ARBA00000085"/>
    </source>
</evidence>
<keyword evidence="6 11" id="KW-0418">Kinase</keyword>
<dbReference type="CDD" id="cd00075">
    <property type="entry name" value="HATPase"/>
    <property type="match status" value="1"/>
</dbReference>
<dbReference type="FunFam" id="3.30.565.10:FF:000006">
    <property type="entry name" value="Sensor histidine kinase WalK"/>
    <property type="match status" value="1"/>
</dbReference>
<sequence>MRIAIACLLLLVMMAGSALGQVEKIKRLQQKLLVTRDSTQYTDLLNRVALLFYEQNPDSTLHYALHARAIASRLGYKKGLADARNNLGVVFDIKGNNQLALRYYNDAYNQYVALKDSSNIVQTLMNIAMVYKVSGKDQKALSNLDQALSLGNQISHDSITALVIYNYILSYPDKFDSKKKEELIDRASKISVKYRDSRLALAIQQLRADDLIAAGQVERGKELLESTLENAMKMQLYFLSMDLMIDLADNYLNSNPEKAIGLLNQALGIAEQKSYRTYAKDICKRLYDIYLEKGDRFSAFIYSQKLLQIFEQQAEIDKSSGIDYTEYAVKDQELVSQQLVSDYNTKLLWLAAAICFLTLMSILFLLRNAKLIERKNQVLRIQFSQLESASEALEKTNQNYAKLIKIVAHDLRNPIGAISSFSSLLKDENLTKEERTQFLELIQDSSDSCIKLIGDLLETDFNFNESELEKESIDLPTFLQHTVALLSFRAAEKKQQLILTEYPQAQLTADRDKLVRVLNNLIVNAIKFSPEQGVIQVSAQKTFLGVKILIKDNGVGISQHSAEKLFEPFTSSKRVGTAGEQPFGLGLYISKQILAAHRGKIWFESVEGKGTTFFIFIPD</sequence>
<dbReference type="EC" id="2.7.13.3" evidence="2"/>
<dbReference type="InterPro" id="IPR003594">
    <property type="entry name" value="HATPase_dom"/>
</dbReference>
<dbReference type="SUPFAM" id="SSF55874">
    <property type="entry name" value="ATPase domain of HSP90 chaperone/DNA topoisomerase II/histidine kinase"/>
    <property type="match status" value="1"/>
</dbReference>
<dbReference type="PANTHER" id="PTHR42878">
    <property type="entry name" value="TWO-COMPONENT HISTIDINE KINASE"/>
    <property type="match status" value="1"/>
</dbReference>
<accession>A0A1H6QEG8</accession>
<dbReference type="InterPro" id="IPR036097">
    <property type="entry name" value="HisK_dim/P_sf"/>
</dbReference>
<dbReference type="PROSITE" id="PS50109">
    <property type="entry name" value="HIS_KIN"/>
    <property type="match status" value="1"/>
</dbReference>
<dbReference type="InterPro" id="IPR036890">
    <property type="entry name" value="HATPase_C_sf"/>
</dbReference>
<dbReference type="GO" id="GO:0030295">
    <property type="term" value="F:protein kinase activator activity"/>
    <property type="evidence" value="ECO:0007669"/>
    <property type="project" value="TreeGrafter"/>
</dbReference>
<keyword evidence="5" id="KW-0547">Nucleotide-binding</keyword>
<dbReference type="Pfam" id="PF00512">
    <property type="entry name" value="HisKA"/>
    <property type="match status" value="1"/>
</dbReference>
<dbReference type="Gene3D" id="1.25.40.10">
    <property type="entry name" value="Tetratricopeptide repeat domain"/>
    <property type="match status" value="1"/>
</dbReference>
<dbReference type="Gene3D" id="3.30.565.10">
    <property type="entry name" value="Histidine kinase-like ATPase, C-terminal domain"/>
    <property type="match status" value="1"/>
</dbReference>
<evidence type="ECO:0000256" key="4">
    <source>
        <dbReference type="ARBA" id="ARBA00022679"/>
    </source>
</evidence>
<dbReference type="SUPFAM" id="SSF47384">
    <property type="entry name" value="Homodimeric domain of signal transducing histidine kinase"/>
    <property type="match status" value="1"/>
</dbReference>
<reference evidence="11 12" key="1">
    <citation type="submission" date="2016-10" db="EMBL/GenBank/DDBJ databases">
        <authorList>
            <person name="de Groot N.N."/>
        </authorList>
    </citation>
    <scope>NUCLEOTIDE SEQUENCE [LARGE SCALE GENOMIC DNA]</scope>
    <source>
        <strain evidence="11 12">DSM 19938</strain>
    </source>
</reference>
<dbReference type="SMART" id="SM00388">
    <property type="entry name" value="HisKA"/>
    <property type="match status" value="1"/>
</dbReference>
<keyword evidence="9" id="KW-0472">Membrane</keyword>
<dbReference type="InterPro" id="IPR004358">
    <property type="entry name" value="Sig_transdc_His_kin-like_C"/>
</dbReference>
<dbReference type="RefSeq" id="WP_090331739.1">
    <property type="nucleotide sequence ID" value="NZ_FNXY01000001.1"/>
</dbReference>
<keyword evidence="7" id="KW-0067">ATP-binding</keyword>
<evidence type="ECO:0000256" key="8">
    <source>
        <dbReference type="ARBA" id="ARBA00023012"/>
    </source>
</evidence>
<evidence type="ECO:0000256" key="2">
    <source>
        <dbReference type="ARBA" id="ARBA00012438"/>
    </source>
</evidence>
<dbReference type="GO" id="GO:0000156">
    <property type="term" value="F:phosphorelay response regulator activity"/>
    <property type="evidence" value="ECO:0007669"/>
    <property type="project" value="TreeGrafter"/>
</dbReference>
<evidence type="ECO:0000256" key="5">
    <source>
        <dbReference type="ARBA" id="ARBA00022741"/>
    </source>
</evidence>
<evidence type="ECO:0000256" key="7">
    <source>
        <dbReference type="ARBA" id="ARBA00022840"/>
    </source>
</evidence>
<name>A0A1H6QEG8_9BACT</name>
<evidence type="ECO:0000259" key="10">
    <source>
        <dbReference type="PROSITE" id="PS50109"/>
    </source>
</evidence>
<gene>
    <name evidence="11" type="ORF">SAMN04487995_0577</name>
</gene>
<keyword evidence="9" id="KW-1133">Transmembrane helix</keyword>